<comment type="caution">
    <text evidence="1">The sequence shown here is derived from an EMBL/GenBank/DDBJ whole genome shotgun (WGS) entry which is preliminary data.</text>
</comment>
<reference evidence="1 2" key="1">
    <citation type="submission" date="2007-04" db="EMBL/GenBank/DDBJ databases">
        <authorList>
            <person name="Fulton L."/>
            <person name="Clifton S."/>
            <person name="Fulton B."/>
            <person name="Xu J."/>
            <person name="Minx P."/>
            <person name="Pepin K.H."/>
            <person name="Johnson M."/>
            <person name="Thiruvilangam P."/>
            <person name="Bhonagiri V."/>
            <person name="Nash W.E."/>
            <person name="Mardis E.R."/>
            <person name="Wilson R.K."/>
        </authorList>
    </citation>
    <scope>NUCLEOTIDE SEQUENCE [LARGE SCALE GENOMIC DNA]</scope>
    <source>
        <strain evidence="1 2">ATCC 29799</strain>
    </source>
</reference>
<proteinExistence type="predicted"/>
<evidence type="ECO:0000313" key="2">
    <source>
        <dbReference type="Proteomes" id="UP000003639"/>
    </source>
</evidence>
<accession>A6NU75</accession>
<name>A6NU75_9FIRM</name>
<protein>
    <submittedName>
        <fullName evidence="1">Uncharacterized protein</fullName>
    </submittedName>
</protein>
<dbReference type="Proteomes" id="UP000003639">
    <property type="component" value="Unassembled WGS sequence"/>
</dbReference>
<organism evidence="1 2">
    <name type="scientific">Pseudoflavonifractor capillosus ATCC 29799</name>
    <dbReference type="NCBI Taxonomy" id="411467"/>
    <lineage>
        <taxon>Bacteria</taxon>
        <taxon>Bacillati</taxon>
        <taxon>Bacillota</taxon>
        <taxon>Clostridia</taxon>
        <taxon>Eubacteriales</taxon>
        <taxon>Oscillospiraceae</taxon>
        <taxon>Pseudoflavonifractor</taxon>
    </lineage>
</organism>
<reference evidence="1 2" key="2">
    <citation type="submission" date="2007-06" db="EMBL/GenBank/DDBJ databases">
        <title>Draft genome sequence of Pseudoflavonifractor capillosus ATCC 29799.</title>
        <authorList>
            <person name="Sudarsanam P."/>
            <person name="Ley R."/>
            <person name="Guruge J."/>
            <person name="Turnbaugh P.J."/>
            <person name="Mahowald M."/>
            <person name="Liep D."/>
            <person name="Gordon J."/>
        </authorList>
    </citation>
    <scope>NUCLEOTIDE SEQUENCE [LARGE SCALE GENOMIC DNA]</scope>
    <source>
        <strain evidence="1 2">ATCC 29799</strain>
    </source>
</reference>
<gene>
    <name evidence="1" type="ORF">BACCAP_01757</name>
</gene>
<dbReference type="EMBL" id="AAXG02000011">
    <property type="protein sequence ID" value="EDN00422.1"/>
    <property type="molecule type" value="Genomic_DNA"/>
</dbReference>
<dbReference type="AlphaFoldDB" id="A6NU75"/>
<evidence type="ECO:0000313" key="1">
    <source>
        <dbReference type="EMBL" id="EDN00422.1"/>
    </source>
</evidence>
<sequence>MLRWTVRSQRNSSQSFHSEHTFFSIRLAAESIKVPAAIWL</sequence>
<keyword evidence="2" id="KW-1185">Reference proteome</keyword>